<evidence type="ECO:0000256" key="6">
    <source>
        <dbReference type="SAM" id="MobiDB-lite"/>
    </source>
</evidence>
<dbReference type="EMBL" id="ABSU01000025">
    <property type="protein sequence ID" value="EFE30951.1"/>
    <property type="molecule type" value="Genomic_DNA"/>
</dbReference>
<evidence type="ECO:0000259" key="9">
    <source>
        <dbReference type="Pfam" id="PF12896"/>
    </source>
</evidence>
<sequence>MASPASPSAIAAEEEEEEPVTLNSVAEKDLTARCKPRTIAYCPNMDLVAVVTEDEQVNVYRLNGQRVFGGAYGLGEEDDEKGVVRAVGLRWKENGIYIHILLLVYLGKMVHILTAEPAQAPFSSPQRPSGSISCIGWGVSFAETDSLLKNLKDPEGKLSLDDLLMSDTKLSAHLGFLKADLPRELALLDIEGSLPKLSTLPSTGDDDDVFSSRVSLDSIFHSPVKNPGDSVDVLLAGLDDGSIHMRIFESFEIGSIDVSSSLDGSDSDASESGGYKTLLHASHPMSTTHALLFQSEAGMKLLNLDLRFITKAGRYLPLLASKVTQLQNLLRYIKQVQAQMHLEWKNARELPIRYLRNINEELKEQCHCDFVTATYHLIVTGDCYAPLKEFLATTISDRGQKRWEKTVAGGYEALRRLAYECLMPALERCGVLLSRLIGLSKYHRISPILGLEMTYLKACVATLDCLTLLAHKVVLHSSTELKEFHAFSHWMQHEIKLQSTDPTSSTIDELVEAADEIDYGTTLGYVKGALTNSALQGFLQVPQPPPPGAPGADPEDRKRWDVDIQDDGTFYEEYKKVVSQHESQRSVEGLSIPMLGDLTARLSAQCDRVFKQIAETQRRGTLFRSTLKLNDDCDATVLDMAMNFEVSVRRLIFRVKLADGVSQEYEGESLPSIYAASRSRTTTHKFYIYRHILSVVNGVSSTKASLQATVELGSGSIQDLKFVEDGTLMLLWKSKGMFLPVFFLLFLLFACFSGLTTPLVSHLVSIPYLPSKHDKVEIDFTAAEPAGSLHLALDHLFIAAGIKNNNYNGLPASAAAQKQRHGEASR</sequence>
<dbReference type="STRING" id="663331.D4B116"/>
<keyword evidence="7" id="KW-0812">Transmembrane</keyword>
<evidence type="ECO:0000313" key="11">
    <source>
        <dbReference type="Proteomes" id="UP000008866"/>
    </source>
</evidence>
<proteinExistence type="predicted"/>
<evidence type="ECO:0000256" key="7">
    <source>
        <dbReference type="SAM" id="Phobius"/>
    </source>
</evidence>
<dbReference type="AlphaFoldDB" id="D4B116"/>
<dbReference type="GO" id="GO:0051301">
    <property type="term" value="P:cell division"/>
    <property type="evidence" value="ECO:0007669"/>
    <property type="project" value="UniProtKB-KW"/>
</dbReference>
<organism evidence="10 11">
    <name type="scientific">Arthroderma benhamiae (strain ATCC MYA-4681 / CBS 112371)</name>
    <name type="common">Trichophyton mentagrophytes</name>
    <dbReference type="NCBI Taxonomy" id="663331"/>
    <lineage>
        <taxon>Eukaryota</taxon>
        <taxon>Fungi</taxon>
        <taxon>Dikarya</taxon>
        <taxon>Ascomycota</taxon>
        <taxon>Pezizomycotina</taxon>
        <taxon>Eurotiomycetes</taxon>
        <taxon>Eurotiomycetidae</taxon>
        <taxon>Onygenales</taxon>
        <taxon>Arthrodermataceae</taxon>
        <taxon>Trichophyton</taxon>
    </lineage>
</organism>
<dbReference type="PANTHER" id="PTHR13260:SF0">
    <property type="entry name" value="ANAPHASE-PROMOTING COMPLEX SUBUNIT 4"/>
    <property type="match status" value="1"/>
</dbReference>
<feature type="transmembrane region" description="Helical" evidence="7">
    <location>
        <begin position="737"/>
        <end position="760"/>
    </location>
</feature>
<keyword evidence="2" id="KW-0132">Cell division</keyword>
<evidence type="ECO:0000256" key="4">
    <source>
        <dbReference type="ARBA" id="ARBA00022786"/>
    </source>
</evidence>
<protein>
    <recommendedName>
        <fullName evidence="1">Anaphase-promoting complex subunit 4</fullName>
    </recommendedName>
</protein>
<gene>
    <name evidence="10" type="ORF">ARB_02145</name>
</gene>
<feature type="compositionally biased region" description="Low complexity" evidence="6">
    <location>
        <begin position="1"/>
        <end position="11"/>
    </location>
</feature>
<comment type="caution">
    <text evidence="10">The sequence shown here is derived from an EMBL/GenBank/DDBJ whole genome shotgun (WGS) entry which is preliminary data.</text>
</comment>
<dbReference type="GeneID" id="9523362"/>
<keyword evidence="4" id="KW-0833">Ubl conjugation pathway</keyword>
<reference evidence="11" key="1">
    <citation type="journal article" date="2011" name="Genome Biol.">
        <title>Comparative and functional genomics provide insights into the pathogenicity of dermatophytic fungi.</title>
        <authorList>
            <person name="Burmester A."/>
            <person name="Shelest E."/>
            <person name="Gloeckner G."/>
            <person name="Heddergott C."/>
            <person name="Schindler S."/>
            <person name="Staib P."/>
            <person name="Heidel A."/>
            <person name="Felder M."/>
            <person name="Petzold A."/>
            <person name="Szafranski K."/>
            <person name="Feuermann M."/>
            <person name="Pedruzzi I."/>
            <person name="Priebe S."/>
            <person name="Groth M."/>
            <person name="Winkler R."/>
            <person name="Li W."/>
            <person name="Kniemeyer O."/>
            <person name="Schroeckh V."/>
            <person name="Hertweck C."/>
            <person name="Hube B."/>
            <person name="White T.C."/>
            <person name="Platzer M."/>
            <person name="Guthke R."/>
            <person name="Heitman J."/>
            <person name="Woestemeyer J."/>
            <person name="Zipfel P.F."/>
            <person name="Monod M."/>
            <person name="Brakhage A.A."/>
        </authorList>
    </citation>
    <scope>NUCLEOTIDE SEQUENCE [LARGE SCALE GENOMIC DNA]</scope>
    <source>
        <strain evidence="11">ATCC MYA-4681 / CBS 112371</strain>
    </source>
</reference>
<dbReference type="GO" id="GO:0034399">
    <property type="term" value="C:nuclear periphery"/>
    <property type="evidence" value="ECO:0007669"/>
    <property type="project" value="TreeGrafter"/>
</dbReference>
<name>D4B116_ARTBC</name>
<evidence type="ECO:0000256" key="1">
    <source>
        <dbReference type="ARBA" id="ARBA00016067"/>
    </source>
</evidence>
<evidence type="ECO:0000256" key="2">
    <source>
        <dbReference type="ARBA" id="ARBA00022618"/>
    </source>
</evidence>
<dbReference type="PANTHER" id="PTHR13260">
    <property type="entry name" value="ANAPHASE PROMOTING COMPLEX SUBUNIT 4 APC4"/>
    <property type="match status" value="1"/>
</dbReference>
<evidence type="ECO:0000313" key="10">
    <source>
        <dbReference type="EMBL" id="EFE30951.1"/>
    </source>
</evidence>
<feature type="region of interest" description="Disordered" evidence="6">
    <location>
        <begin position="1"/>
        <end position="22"/>
    </location>
</feature>
<accession>D4B116</accession>
<dbReference type="GO" id="GO:0070979">
    <property type="term" value="P:protein K11-linked ubiquitination"/>
    <property type="evidence" value="ECO:0007669"/>
    <property type="project" value="TreeGrafter"/>
</dbReference>
<dbReference type="InterPro" id="IPR024977">
    <property type="entry name" value="Apc4-like_WD40_dom"/>
</dbReference>
<keyword evidence="7" id="KW-1133">Transmembrane helix</keyword>
<dbReference type="Proteomes" id="UP000008866">
    <property type="component" value="Unassembled WGS sequence"/>
</dbReference>
<dbReference type="eggNOG" id="KOG4640">
    <property type="taxonomic scope" value="Eukaryota"/>
</dbReference>
<evidence type="ECO:0000256" key="3">
    <source>
        <dbReference type="ARBA" id="ARBA00022776"/>
    </source>
</evidence>
<dbReference type="Pfam" id="PF12894">
    <property type="entry name" value="ANAPC4_WD40"/>
    <property type="match status" value="1"/>
</dbReference>
<feature type="domain" description="Anaphase-promoting complex subunit 4 long" evidence="9">
    <location>
        <begin position="301"/>
        <end position="500"/>
    </location>
</feature>
<dbReference type="InterPro" id="IPR024789">
    <property type="entry name" value="APC4"/>
</dbReference>
<feature type="domain" description="Anaphase-promoting complex subunit 4-like WD40" evidence="8">
    <location>
        <begin position="40"/>
        <end position="139"/>
    </location>
</feature>
<dbReference type="GO" id="GO:0031145">
    <property type="term" value="P:anaphase-promoting complex-dependent catabolic process"/>
    <property type="evidence" value="ECO:0007669"/>
    <property type="project" value="InterPro"/>
</dbReference>
<dbReference type="KEGG" id="abe:ARB_02145"/>
<evidence type="ECO:0000256" key="5">
    <source>
        <dbReference type="ARBA" id="ARBA00023306"/>
    </source>
</evidence>
<feature type="region of interest" description="Disordered" evidence="6">
    <location>
        <begin position="538"/>
        <end position="559"/>
    </location>
</feature>
<dbReference type="InterPro" id="IPR024790">
    <property type="entry name" value="APC4_long_dom"/>
</dbReference>
<keyword evidence="11" id="KW-1185">Reference proteome</keyword>
<dbReference type="GO" id="GO:0005680">
    <property type="term" value="C:anaphase-promoting complex"/>
    <property type="evidence" value="ECO:0007669"/>
    <property type="project" value="InterPro"/>
</dbReference>
<keyword evidence="7" id="KW-0472">Membrane</keyword>
<evidence type="ECO:0000259" key="8">
    <source>
        <dbReference type="Pfam" id="PF12894"/>
    </source>
</evidence>
<keyword evidence="3" id="KW-0498">Mitosis</keyword>
<dbReference type="RefSeq" id="XP_003011591.1">
    <property type="nucleotide sequence ID" value="XM_003011545.1"/>
</dbReference>
<keyword evidence="5" id="KW-0131">Cell cycle</keyword>
<dbReference type="HOGENOM" id="CLU_011501_0_0_1"/>
<dbReference type="Pfam" id="PF12896">
    <property type="entry name" value="ANAPC4"/>
    <property type="match status" value="1"/>
</dbReference>